<evidence type="ECO:0000313" key="2">
    <source>
        <dbReference type="EMBL" id="EJW77724.1"/>
    </source>
</evidence>
<feature type="transmembrane region" description="Helical" evidence="1">
    <location>
        <begin position="6"/>
        <end position="30"/>
    </location>
</feature>
<gene>
    <name evidence="2" type="ORF">WUBG_11366</name>
</gene>
<protein>
    <submittedName>
        <fullName evidence="2">Uncharacterized protein</fullName>
    </submittedName>
</protein>
<proteinExistence type="predicted"/>
<comment type="caution">
    <text evidence="2">The sequence shown here is derived from an EMBL/GenBank/DDBJ whole genome shotgun (WGS) entry which is preliminary data.</text>
</comment>
<dbReference type="EMBL" id="ADBV01007419">
    <property type="protein sequence ID" value="EJW77724.1"/>
    <property type="molecule type" value="Genomic_DNA"/>
</dbReference>
<reference evidence="3" key="1">
    <citation type="submission" date="2012-08" db="EMBL/GenBank/DDBJ databases">
        <title>The Genome Sequence of Wuchereria bancrofti.</title>
        <authorList>
            <person name="Nutman T.B."/>
            <person name="Fink D.L."/>
            <person name="Russ C."/>
            <person name="Young S."/>
            <person name="Zeng Q."/>
            <person name="Koehrsen M."/>
            <person name="Alvarado L."/>
            <person name="Berlin A."/>
            <person name="Chapman S.B."/>
            <person name="Chen Z."/>
            <person name="Freedman E."/>
            <person name="Gellesch M."/>
            <person name="Goldberg J."/>
            <person name="Griggs A."/>
            <person name="Gujja S."/>
            <person name="Heilman E.R."/>
            <person name="Heiman D."/>
            <person name="Hepburn T."/>
            <person name="Howarth C."/>
            <person name="Jen D."/>
            <person name="Larson L."/>
            <person name="Lewis B."/>
            <person name="Mehta T."/>
            <person name="Park D."/>
            <person name="Pearson M."/>
            <person name="Roberts A."/>
            <person name="Saif S."/>
            <person name="Shea T."/>
            <person name="Shenoy N."/>
            <person name="Sisk P."/>
            <person name="Stolte C."/>
            <person name="Sykes S."/>
            <person name="Walk T."/>
            <person name="White J."/>
            <person name="Yandava C."/>
            <person name="Haas B."/>
            <person name="Henn M.R."/>
            <person name="Nusbaum C."/>
            <person name="Birren B."/>
        </authorList>
    </citation>
    <scope>NUCLEOTIDE SEQUENCE [LARGE SCALE GENOMIC DNA]</scope>
    <source>
        <strain evidence="3">NA</strain>
    </source>
</reference>
<keyword evidence="1" id="KW-0812">Transmembrane</keyword>
<keyword evidence="1" id="KW-0472">Membrane</keyword>
<feature type="non-terminal residue" evidence="2">
    <location>
        <position position="52"/>
    </location>
</feature>
<name>J9ER21_WUCBA</name>
<keyword evidence="1" id="KW-1133">Transmembrane helix</keyword>
<feature type="non-terminal residue" evidence="2">
    <location>
        <position position="1"/>
    </location>
</feature>
<dbReference type="Proteomes" id="UP000004810">
    <property type="component" value="Unassembled WGS sequence"/>
</dbReference>
<dbReference type="AlphaFoldDB" id="J9ER21"/>
<evidence type="ECO:0000256" key="1">
    <source>
        <dbReference type="SAM" id="Phobius"/>
    </source>
</evidence>
<accession>J9ER21</accession>
<organism evidence="2 3">
    <name type="scientific">Wuchereria bancrofti</name>
    <dbReference type="NCBI Taxonomy" id="6293"/>
    <lineage>
        <taxon>Eukaryota</taxon>
        <taxon>Metazoa</taxon>
        <taxon>Ecdysozoa</taxon>
        <taxon>Nematoda</taxon>
        <taxon>Chromadorea</taxon>
        <taxon>Rhabditida</taxon>
        <taxon>Spirurina</taxon>
        <taxon>Spiruromorpha</taxon>
        <taxon>Filarioidea</taxon>
        <taxon>Onchocercidae</taxon>
        <taxon>Wuchereria</taxon>
    </lineage>
</organism>
<evidence type="ECO:0000313" key="3">
    <source>
        <dbReference type="Proteomes" id="UP000004810"/>
    </source>
</evidence>
<sequence length="52" mass="5863">NKTSKYLFALSLTMMAIVIAVILMLMIVYVESVRYTLIGSNEIDRSMDGIYA</sequence>